<keyword evidence="3" id="KW-1185">Reference proteome</keyword>
<dbReference type="Pfam" id="PF00578">
    <property type="entry name" value="AhpC-TSA"/>
    <property type="match status" value="1"/>
</dbReference>
<evidence type="ECO:0000313" key="2">
    <source>
        <dbReference type="EMBL" id="MDH7637752.1"/>
    </source>
</evidence>
<feature type="domain" description="Thioredoxin" evidence="1">
    <location>
        <begin position="45"/>
        <end position="215"/>
    </location>
</feature>
<dbReference type="EMBL" id="JARYGZ010000001">
    <property type="protein sequence ID" value="MDH7637752.1"/>
    <property type="molecule type" value="Genomic_DNA"/>
</dbReference>
<accession>A0ABT6MXV6</accession>
<protein>
    <submittedName>
        <fullName evidence="2">Peroxiredoxin family protein</fullName>
    </submittedName>
</protein>
<dbReference type="InterPro" id="IPR036249">
    <property type="entry name" value="Thioredoxin-like_sf"/>
</dbReference>
<dbReference type="SUPFAM" id="SSF52833">
    <property type="entry name" value="Thioredoxin-like"/>
    <property type="match status" value="1"/>
</dbReference>
<dbReference type="Gene3D" id="3.40.30.10">
    <property type="entry name" value="Glutaredoxin"/>
    <property type="match status" value="1"/>
</dbReference>
<dbReference type="PROSITE" id="PS51352">
    <property type="entry name" value="THIOREDOXIN_2"/>
    <property type="match status" value="1"/>
</dbReference>
<dbReference type="RefSeq" id="WP_281043094.1">
    <property type="nucleotide sequence ID" value="NZ_JARYGZ010000001.1"/>
</dbReference>
<evidence type="ECO:0000313" key="3">
    <source>
        <dbReference type="Proteomes" id="UP001160625"/>
    </source>
</evidence>
<proteinExistence type="predicted"/>
<name>A0ABT6MXV6_9SPHN</name>
<dbReference type="InterPro" id="IPR013766">
    <property type="entry name" value="Thioredoxin_domain"/>
</dbReference>
<organism evidence="2 3">
    <name type="scientific">Sphingomonas oryzagri</name>
    <dbReference type="NCBI Taxonomy" id="3042314"/>
    <lineage>
        <taxon>Bacteria</taxon>
        <taxon>Pseudomonadati</taxon>
        <taxon>Pseudomonadota</taxon>
        <taxon>Alphaproteobacteria</taxon>
        <taxon>Sphingomonadales</taxon>
        <taxon>Sphingomonadaceae</taxon>
        <taxon>Sphingomonas</taxon>
    </lineage>
</organism>
<sequence>MSESLSTLFGALIAERERSWPADQLARNVAQRRQLVDRFDPAAVIQPGSPLPPKLLKDLDGGTVALPDLGGHPQLLLFFRYAECPACSIALPYYARTLWPELQRRGIGTLAISPQVPERLRAIRSRFDLPFPVLSDEAGGLSRAIGILFAPDVQPDPPPPGWPGEITGTSSWELPQPTALLVDGRGIVRAVTVSPDWLDRPEEEEILATVDAALARDIAA</sequence>
<dbReference type="Proteomes" id="UP001160625">
    <property type="component" value="Unassembled WGS sequence"/>
</dbReference>
<dbReference type="CDD" id="cd02970">
    <property type="entry name" value="PRX_like2"/>
    <property type="match status" value="1"/>
</dbReference>
<reference evidence="2" key="1">
    <citation type="submission" date="2023-04" db="EMBL/GenBank/DDBJ databases">
        <title>Sphingomonas sp. MAHUQ-71 isolated from rice field.</title>
        <authorList>
            <person name="Huq M.A."/>
        </authorList>
    </citation>
    <scope>NUCLEOTIDE SEQUENCE</scope>
    <source>
        <strain evidence="2">MAHUQ-71</strain>
    </source>
</reference>
<gene>
    <name evidence="2" type="ORF">QGN17_03315</name>
</gene>
<comment type="caution">
    <text evidence="2">The sequence shown here is derived from an EMBL/GenBank/DDBJ whole genome shotgun (WGS) entry which is preliminary data.</text>
</comment>
<dbReference type="InterPro" id="IPR000866">
    <property type="entry name" value="AhpC/TSA"/>
</dbReference>
<evidence type="ECO:0000259" key="1">
    <source>
        <dbReference type="PROSITE" id="PS51352"/>
    </source>
</evidence>